<organism evidence="16 17">
    <name type="scientific">Gouania willdenowi</name>
    <name type="common">Blunt-snouted clingfish</name>
    <name type="synonym">Lepadogaster willdenowi</name>
    <dbReference type="NCBI Taxonomy" id="441366"/>
    <lineage>
        <taxon>Eukaryota</taxon>
        <taxon>Metazoa</taxon>
        <taxon>Chordata</taxon>
        <taxon>Craniata</taxon>
        <taxon>Vertebrata</taxon>
        <taxon>Euteleostomi</taxon>
        <taxon>Actinopterygii</taxon>
        <taxon>Neopterygii</taxon>
        <taxon>Teleostei</taxon>
        <taxon>Neoteleostei</taxon>
        <taxon>Acanthomorphata</taxon>
        <taxon>Ovalentaria</taxon>
        <taxon>Blenniimorphae</taxon>
        <taxon>Blenniiformes</taxon>
        <taxon>Gobiesocoidei</taxon>
        <taxon>Gobiesocidae</taxon>
        <taxon>Gobiesocinae</taxon>
        <taxon>Gouania</taxon>
    </lineage>
</organism>
<dbReference type="GO" id="GO:0002224">
    <property type="term" value="P:toll-like receptor signaling pathway"/>
    <property type="evidence" value="ECO:0007669"/>
    <property type="project" value="TreeGrafter"/>
</dbReference>
<evidence type="ECO:0000313" key="17">
    <source>
        <dbReference type="Proteomes" id="UP000694680"/>
    </source>
</evidence>
<dbReference type="SMART" id="SM00369">
    <property type="entry name" value="LRR_TYP"/>
    <property type="match status" value="4"/>
</dbReference>
<dbReference type="SUPFAM" id="SSF52058">
    <property type="entry name" value="L domain-like"/>
    <property type="match status" value="1"/>
</dbReference>
<dbReference type="InterPro" id="IPR003591">
    <property type="entry name" value="Leu-rich_rpt_typical-subtyp"/>
</dbReference>
<feature type="chain" id="PRO_5034163890" description="LRRCT domain-containing protein" evidence="13">
    <location>
        <begin position="17"/>
        <end position="364"/>
    </location>
</feature>
<dbReference type="Pfam" id="PF00560">
    <property type="entry name" value="LRR_1"/>
    <property type="match status" value="2"/>
</dbReference>
<evidence type="ECO:0000259" key="14">
    <source>
        <dbReference type="SMART" id="SM00013"/>
    </source>
</evidence>
<dbReference type="GO" id="GO:0005886">
    <property type="term" value="C:plasma membrane"/>
    <property type="evidence" value="ECO:0007669"/>
    <property type="project" value="TreeGrafter"/>
</dbReference>
<dbReference type="InterPro" id="IPR032675">
    <property type="entry name" value="LRR_dom_sf"/>
</dbReference>
<evidence type="ECO:0000256" key="7">
    <source>
        <dbReference type="ARBA" id="ARBA00022753"/>
    </source>
</evidence>
<dbReference type="GO" id="GO:0032755">
    <property type="term" value="P:positive regulation of interleukin-6 production"/>
    <property type="evidence" value="ECO:0007669"/>
    <property type="project" value="TreeGrafter"/>
</dbReference>
<dbReference type="GO" id="GO:0005768">
    <property type="term" value="C:endosome"/>
    <property type="evidence" value="ECO:0007669"/>
    <property type="project" value="UniProtKB-SubCell"/>
</dbReference>
<evidence type="ECO:0000256" key="11">
    <source>
        <dbReference type="ARBA" id="ARBA00023180"/>
    </source>
</evidence>
<evidence type="ECO:0000256" key="4">
    <source>
        <dbReference type="ARBA" id="ARBA00022692"/>
    </source>
</evidence>
<feature type="domain" description="LRRCT" evidence="15">
    <location>
        <begin position="250"/>
        <end position="301"/>
    </location>
</feature>
<keyword evidence="17" id="KW-1185">Reference proteome</keyword>
<dbReference type="Proteomes" id="UP000694680">
    <property type="component" value="Chromosome 21"/>
</dbReference>
<dbReference type="SMART" id="SM00013">
    <property type="entry name" value="LRRNT"/>
    <property type="match status" value="1"/>
</dbReference>
<dbReference type="PANTHER" id="PTHR47410">
    <property type="entry name" value="TOLL-LIKE RECEPTOR 7-RELATED"/>
    <property type="match status" value="1"/>
</dbReference>
<dbReference type="InterPro" id="IPR000483">
    <property type="entry name" value="Cys-rich_flank_reg_C"/>
</dbReference>
<dbReference type="GO" id="GO:0007249">
    <property type="term" value="P:canonical NF-kappaB signal transduction"/>
    <property type="evidence" value="ECO:0007669"/>
    <property type="project" value="TreeGrafter"/>
</dbReference>
<evidence type="ECO:0000256" key="12">
    <source>
        <dbReference type="SAM" id="Phobius"/>
    </source>
</evidence>
<comment type="subcellular location">
    <subcellularLocation>
        <location evidence="1">Endosome</location>
    </subcellularLocation>
    <subcellularLocation>
        <location evidence="2">Membrane</location>
    </subcellularLocation>
</comment>
<dbReference type="SMART" id="SM00082">
    <property type="entry name" value="LRRCT"/>
    <property type="match status" value="1"/>
</dbReference>
<feature type="transmembrane region" description="Helical" evidence="12">
    <location>
        <begin position="307"/>
        <end position="331"/>
    </location>
</feature>
<evidence type="ECO:0000256" key="9">
    <source>
        <dbReference type="ARBA" id="ARBA00023136"/>
    </source>
</evidence>
<keyword evidence="10" id="KW-0675">Receptor</keyword>
<protein>
    <recommendedName>
        <fullName evidence="18">LRRCT domain-containing protein</fullName>
    </recommendedName>
</protein>
<dbReference type="PROSITE" id="PS51450">
    <property type="entry name" value="LRR"/>
    <property type="match status" value="3"/>
</dbReference>
<evidence type="ECO:0000259" key="15">
    <source>
        <dbReference type="SMART" id="SM00082"/>
    </source>
</evidence>
<dbReference type="InterPro" id="IPR000372">
    <property type="entry name" value="LRRNT"/>
</dbReference>
<keyword evidence="8 12" id="KW-1133">Transmembrane helix</keyword>
<accession>A0A8C5GBC2</accession>
<evidence type="ECO:0000256" key="6">
    <source>
        <dbReference type="ARBA" id="ARBA00022737"/>
    </source>
</evidence>
<feature type="signal peptide" evidence="13">
    <location>
        <begin position="1"/>
        <end position="16"/>
    </location>
</feature>
<evidence type="ECO:0000256" key="10">
    <source>
        <dbReference type="ARBA" id="ARBA00023170"/>
    </source>
</evidence>
<proteinExistence type="predicted"/>
<dbReference type="AlphaFoldDB" id="A0A8C5GBC2"/>
<evidence type="ECO:0000256" key="5">
    <source>
        <dbReference type="ARBA" id="ARBA00022729"/>
    </source>
</evidence>
<dbReference type="Gene3D" id="3.80.10.10">
    <property type="entry name" value="Ribonuclease Inhibitor"/>
    <property type="match status" value="2"/>
</dbReference>
<evidence type="ECO:0008006" key="18">
    <source>
        <dbReference type="Google" id="ProtNLM"/>
    </source>
</evidence>
<keyword evidence="3" id="KW-0433">Leucine-rich repeat</keyword>
<evidence type="ECO:0000256" key="3">
    <source>
        <dbReference type="ARBA" id="ARBA00022614"/>
    </source>
</evidence>
<keyword evidence="6" id="KW-0677">Repeat</keyword>
<dbReference type="PANTHER" id="PTHR47410:SF2">
    <property type="entry name" value="TOLL-LIKE RECEPTOR 7"/>
    <property type="match status" value="1"/>
</dbReference>
<evidence type="ECO:0000256" key="8">
    <source>
        <dbReference type="ARBA" id="ARBA00022989"/>
    </source>
</evidence>
<reference evidence="16" key="1">
    <citation type="submission" date="2020-06" db="EMBL/GenBank/DDBJ databases">
        <authorList>
            <consortium name="Wellcome Sanger Institute Data Sharing"/>
        </authorList>
    </citation>
    <scope>NUCLEOTIDE SEQUENCE [LARGE SCALE GENOMIC DNA]</scope>
</reference>
<evidence type="ECO:0000256" key="13">
    <source>
        <dbReference type="SAM" id="SignalP"/>
    </source>
</evidence>
<keyword evidence="11" id="KW-0325">Glycoprotein</keyword>
<keyword evidence="7" id="KW-0967">Endosome</keyword>
<feature type="domain" description="LRRNT" evidence="14">
    <location>
        <begin position="29"/>
        <end position="60"/>
    </location>
</feature>
<reference evidence="16" key="3">
    <citation type="submission" date="2025-09" db="UniProtKB">
        <authorList>
            <consortium name="Ensembl"/>
        </authorList>
    </citation>
    <scope>IDENTIFICATION</scope>
</reference>
<dbReference type="GO" id="GO:0051607">
    <property type="term" value="P:defense response to virus"/>
    <property type="evidence" value="ECO:0007669"/>
    <property type="project" value="TreeGrafter"/>
</dbReference>
<dbReference type="Pfam" id="PF13855">
    <property type="entry name" value="LRR_8"/>
    <property type="match status" value="1"/>
</dbReference>
<keyword evidence="5 13" id="KW-0732">Signal</keyword>
<dbReference type="Ensembl" id="ENSGWIT00000030280.1">
    <property type="protein sequence ID" value="ENSGWIP00000027762.1"/>
    <property type="gene ID" value="ENSGWIG00000014486.1"/>
</dbReference>
<name>A0A8C5GBC2_GOUWI</name>
<keyword evidence="4 12" id="KW-0812">Transmembrane</keyword>
<dbReference type="InterPro" id="IPR001611">
    <property type="entry name" value="Leu-rich_rpt"/>
</dbReference>
<dbReference type="GO" id="GO:0038187">
    <property type="term" value="F:pattern recognition receptor activity"/>
    <property type="evidence" value="ECO:0007669"/>
    <property type="project" value="TreeGrafter"/>
</dbReference>
<keyword evidence="9 12" id="KW-0472">Membrane</keyword>
<evidence type="ECO:0000256" key="1">
    <source>
        <dbReference type="ARBA" id="ARBA00004177"/>
    </source>
</evidence>
<reference evidence="16" key="2">
    <citation type="submission" date="2025-08" db="UniProtKB">
        <authorList>
            <consortium name="Ensembl"/>
        </authorList>
    </citation>
    <scope>IDENTIFICATION</scope>
</reference>
<evidence type="ECO:0000256" key="2">
    <source>
        <dbReference type="ARBA" id="ARBA00004370"/>
    </source>
</evidence>
<evidence type="ECO:0000313" key="16">
    <source>
        <dbReference type="Ensembl" id="ENSGWIP00000027762.1"/>
    </source>
</evidence>
<sequence>YCIFICNLFDLLVVHLHILLKDKCMILSSCLSVSCSEVIVDCTERGLKKIPPGIPGETTNLTLTINHIPLLNSSSFQGLENLVEIDMRVKIEEKTFTKLENLQALYLDGNQLESIPKGLPENLILLSLEVNHIFQIFEWSARQAVWLYLKNNKLNSFIWKNLSYLHSLLVLDLSGNSLTTVPPMLSDCTTSLKKLIVHKNQIVKLTSDFLKNAFNLKYLDLSYNHIQNVEESSFPDDVVKQMDMLLLHNNRFHCSCNATWFVKWLNKTTVTIPKLGTEVTCASPGAQRFHLVISVDLLACQHNGLSIILYILLTSLILSFLTMSILSWQILYSSSYPQMYVHVYNLSYWSTNHRLNLKHQFGLR</sequence>